<reference evidence="2 3" key="1">
    <citation type="submission" date="2020-04" db="EMBL/GenBank/DDBJ databases">
        <title>Description of novel Gluconacetobacter.</title>
        <authorList>
            <person name="Sombolestani A."/>
        </authorList>
    </citation>
    <scope>NUCLEOTIDE SEQUENCE [LARGE SCALE GENOMIC DNA]</scope>
    <source>
        <strain evidence="2 3">LMG 27725</strain>
    </source>
</reference>
<evidence type="ECO:0000313" key="2">
    <source>
        <dbReference type="EMBL" id="MBB2180628.1"/>
    </source>
</evidence>
<feature type="domain" description="HD" evidence="1">
    <location>
        <begin position="49"/>
        <end position="116"/>
    </location>
</feature>
<organism evidence="2 3">
    <name type="scientific">Gluconacetobacter tumulicola</name>
    <dbReference type="NCBI Taxonomy" id="1017177"/>
    <lineage>
        <taxon>Bacteria</taxon>
        <taxon>Pseudomonadati</taxon>
        <taxon>Pseudomonadota</taxon>
        <taxon>Alphaproteobacteria</taxon>
        <taxon>Acetobacterales</taxon>
        <taxon>Acetobacteraceae</taxon>
        <taxon>Gluconacetobacter</taxon>
    </lineage>
</organism>
<proteinExistence type="predicted"/>
<protein>
    <submittedName>
        <fullName evidence="2">HD domain-containing protein</fullName>
    </submittedName>
</protein>
<dbReference type="RefSeq" id="WP_182968361.1">
    <property type="nucleotide sequence ID" value="NZ_BAABGC010000019.1"/>
</dbReference>
<dbReference type="PANTHER" id="PTHR40202:SF1">
    <property type="entry name" value="HD DOMAIN-CONTAINING PROTEIN"/>
    <property type="match status" value="1"/>
</dbReference>
<dbReference type="Gene3D" id="1.10.3210.10">
    <property type="entry name" value="Hypothetical protein af1432"/>
    <property type="match status" value="1"/>
</dbReference>
<gene>
    <name evidence="2" type="ORF">HLH29_15935</name>
</gene>
<dbReference type="Proteomes" id="UP000525623">
    <property type="component" value="Unassembled WGS sequence"/>
</dbReference>
<dbReference type="CDD" id="cd00077">
    <property type="entry name" value="HDc"/>
    <property type="match status" value="1"/>
</dbReference>
<dbReference type="InterPro" id="IPR003607">
    <property type="entry name" value="HD/PDEase_dom"/>
</dbReference>
<comment type="caution">
    <text evidence="2">The sequence shown here is derived from an EMBL/GenBank/DDBJ whole genome shotgun (WGS) entry which is preliminary data.</text>
</comment>
<dbReference type="EMBL" id="JABEQL010000028">
    <property type="protein sequence ID" value="MBB2180628.1"/>
    <property type="molecule type" value="Genomic_DNA"/>
</dbReference>
<dbReference type="InterPro" id="IPR052567">
    <property type="entry name" value="OP_Dioxygenase"/>
</dbReference>
<dbReference type="InterPro" id="IPR006674">
    <property type="entry name" value="HD_domain"/>
</dbReference>
<evidence type="ECO:0000259" key="1">
    <source>
        <dbReference type="Pfam" id="PF01966"/>
    </source>
</evidence>
<dbReference type="Pfam" id="PF01966">
    <property type="entry name" value="HD"/>
    <property type="match status" value="1"/>
</dbReference>
<dbReference type="AlphaFoldDB" id="A0A7W4P9M8"/>
<keyword evidence="3" id="KW-1185">Reference proteome</keyword>
<accession>A0A7W4P9M8</accession>
<dbReference type="SUPFAM" id="SSF109604">
    <property type="entry name" value="HD-domain/PDEase-like"/>
    <property type="match status" value="1"/>
</dbReference>
<evidence type="ECO:0000313" key="3">
    <source>
        <dbReference type="Proteomes" id="UP000525623"/>
    </source>
</evidence>
<name>A0A7W4P9M8_9PROT</name>
<sequence length="188" mass="21442">MFRSFDEATAEDWKPIGEKFERFQQGLVGEIVAALQALKHLDLGYPVDRYEHSLQTATRAFRAQADEETVVCALIHDIGDVLAPTNHGPFAATMIAPYVSPENAWLVHHHEEFQGYFYAQYFGGDRHARDAYRGHPAFARTALFTDHWDQKAFDPDYDTMPIDAFMPALDAIFTRPAWGPQTKTRLRP</sequence>
<dbReference type="PANTHER" id="PTHR40202">
    <property type="match status" value="1"/>
</dbReference>